<dbReference type="CDD" id="cd07723">
    <property type="entry name" value="hydroxyacylglutathione_hydrolase_MBL-fold"/>
    <property type="match status" value="1"/>
</dbReference>
<dbReference type="InterPro" id="IPR035680">
    <property type="entry name" value="Clx_II_MBL"/>
</dbReference>
<dbReference type="SMART" id="SM00849">
    <property type="entry name" value="Lactamase_B"/>
    <property type="match status" value="1"/>
</dbReference>
<reference evidence="8" key="1">
    <citation type="journal article" date="2018" name="Nat. Microbiol.">
        <title>Leveraging single-cell genomics to expand the fungal tree of life.</title>
        <authorList>
            <person name="Ahrendt S.R."/>
            <person name="Quandt C.A."/>
            <person name="Ciobanu D."/>
            <person name="Clum A."/>
            <person name="Salamov A."/>
            <person name="Andreopoulos B."/>
            <person name="Cheng J.F."/>
            <person name="Woyke T."/>
            <person name="Pelin A."/>
            <person name="Henrissat B."/>
            <person name="Reynolds N.K."/>
            <person name="Benny G.L."/>
            <person name="Smith M.E."/>
            <person name="James T.Y."/>
            <person name="Grigoriev I.V."/>
        </authorList>
    </citation>
    <scope>NUCLEOTIDE SEQUENCE [LARGE SCALE GENOMIC DNA]</scope>
    <source>
        <strain evidence="8">ATCC 52028</strain>
    </source>
</reference>
<dbReference type="InterPro" id="IPR032282">
    <property type="entry name" value="HAGH_C"/>
</dbReference>
<dbReference type="PANTHER" id="PTHR11935:SF7">
    <property type="entry name" value="HYDROXYACYLGLUTATHIONE HYDROLASE 2, CHLOROPLASTIC-RELATED"/>
    <property type="match status" value="1"/>
</dbReference>
<gene>
    <name evidence="7" type="ORF">CXG81DRAFT_27488</name>
</gene>
<dbReference type="InterPro" id="IPR036866">
    <property type="entry name" value="RibonucZ/Hydroxyglut_hydro"/>
</dbReference>
<protein>
    <recommendedName>
        <fullName evidence="6">Metallo-beta-lactamase domain-containing protein</fullName>
    </recommendedName>
</protein>
<dbReference type="PANTHER" id="PTHR11935">
    <property type="entry name" value="BETA LACTAMASE DOMAIN"/>
    <property type="match status" value="1"/>
</dbReference>
<dbReference type="GO" id="GO:0019243">
    <property type="term" value="P:methylglyoxal catabolic process to D-lactate via S-lactoyl-glutathione"/>
    <property type="evidence" value="ECO:0007669"/>
    <property type="project" value="InterPro"/>
</dbReference>
<evidence type="ECO:0000256" key="2">
    <source>
        <dbReference type="ARBA" id="ARBA00006759"/>
    </source>
</evidence>
<evidence type="ECO:0000313" key="7">
    <source>
        <dbReference type="EMBL" id="RKO99771.1"/>
    </source>
</evidence>
<dbReference type="SUPFAM" id="SSF56281">
    <property type="entry name" value="Metallo-hydrolase/oxidoreductase"/>
    <property type="match status" value="1"/>
</dbReference>
<dbReference type="UniPathway" id="UPA00619">
    <property type="reaction ID" value="UER00676"/>
</dbReference>
<dbReference type="EMBL" id="ML014258">
    <property type="protein sequence ID" value="RKO99771.1"/>
    <property type="molecule type" value="Genomic_DNA"/>
</dbReference>
<evidence type="ECO:0000256" key="4">
    <source>
        <dbReference type="ARBA" id="ARBA00022801"/>
    </source>
</evidence>
<dbReference type="InterPro" id="IPR017782">
    <property type="entry name" value="Hydroxyacylglutathione_Hdrlase"/>
</dbReference>
<evidence type="ECO:0000256" key="5">
    <source>
        <dbReference type="ARBA" id="ARBA00022833"/>
    </source>
</evidence>
<keyword evidence="3" id="KW-0479">Metal-binding</keyword>
<dbReference type="Proteomes" id="UP000274922">
    <property type="component" value="Unassembled WGS sequence"/>
</dbReference>
<evidence type="ECO:0000259" key="6">
    <source>
        <dbReference type="SMART" id="SM00849"/>
    </source>
</evidence>
<feature type="domain" description="Metallo-beta-lactamase" evidence="6">
    <location>
        <begin position="11"/>
        <end position="181"/>
    </location>
</feature>
<sequence>MRVKIVSMFKDNYAYLLTDAARKATLIVDPAEPAAIRAAWDAAVKQGAEVAAGPPAAILCTHHHRDHAGGNTALRQQLGIPDVVGEARAEAVTLTPTHRQVLRYGDLEVTALHTGGHTMGHVCYYVTDTGAPTAPPAVFTGDCLFVGGCGRFFEGTPDDMYTSLIERLARLPDATQVYCGHEYTAANLRFGQSVEPGNEALSAKLAALPACTVPSTIGEEKATNVFLRVETSEELQQRFKMQGRELLGALRATKDKF</sequence>
<dbReference type="GO" id="GO:0046872">
    <property type="term" value="F:metal ion binding"/>
    <property type="evidence" value="ECO:0007669"/>
    <property type="project" value="UniProtKB-KW"/>
</dbReference>
<dbReference type="InterPro" id="IPR001279">
    <property type="entry name" value="Metallo-B-lactamas"/>
</dbReference>
<dbReference type="NCBIfam" id="TIGR03413">
    <property type="entry name" value="GSH_gloB"/>
    <property type="match status" value="1"/>
</dbReference>
<proteinExistence type="inferred from homology"/>
<name>A0A4P9X421_9FUNG</name>
<accession>A0A4P9X421</accession>
<evidence type="ECO:0000256" key="3">
    <source>
        <dbReference type="ARBA" id="ARBA00022723"/>
    </source>
</evidence>
<dbReference type="STRING" id="1555241.A0A4P9X421"/>
<dbReference type="OrthoDB" id="515692at2759"/>
<evidence type="ECO:0000313" key="8">
    <source>
        <dbReference type="Proteomes" id="UP000274922"/>
    </source>
</evidence>
<dbReference type="Pfam" id="PF16123">
    <property type="entry name" value="HAGH_C"/>
    <property type="match status" value="1"/>
</dbReference>
<dbReference type="Gene3D" id="3.60.15.10">
    <property type="entry name" value="Ribonuclease Z/Hydroxyacylglutathione hydrolase-like"/>
    <property type="match status" value="1"/>
</dbReference>
<keyword evidence="8" id="KW-1185">Reference proteome</keyword>
<dbReference type="GO" id="GO:0004416">
    <property type="term" value="F:hydroxyacylglutathione hydrolase activity"/>
    <property type="evidence" value="ECO:0007669"/>
    <property type="project" value="InterPro"/>
</dbReference>
<dbReference type="Pfam" id="PF00753">
    <property type="entry name" value="Lactamase_B"/>
    <property type="match status" value="1"/>
</dbReference>
<organism evidence="7 8">
    <name type="scientific">Caulochytrium protostelioides</name>
    <dbReference type="NCBI Taxonomy" id="1555241"/>
    <lineage>
        <taxon>Eukaryota</taxon>
        <taxon>Fungi</taxon>
        <taxon>Fungi incertae sedis</taxon>
        <taxon>Chytridiomycota</taxon>
        <taxon>Chytridiomycota incertae sedis</taxon>
        <taxon>Chytridiomycetes</taxon>
        <taxon>Caulochytriales</taxon>
        <taxon>Caulochytriaceae</taxon>
        <taxon>Caulochytrium</taxon>
    </lineage>
</organism>
<comment type="cofactor">
    <cofactor evidence="1">
        <name>Zn(2+)</name>
        <dbReference type="ChEBI" id="CHEBI:29105"/>
    </cofactor>
</comment>
<comment type="similarity">
    <text evidence="2">Belongs to the metallo-beta-lactamase superfamily. Glyoxalase II family.</text>
</comment>
<dbReference type="HAMAP" id="MF_01374">
    <property type="entry name" value="Glyoxalase_2"/>
    <property type="match status" value="1"/>
</dbReference>
<evidence type="ECO:0000256" key="1">
    <source>
        <dbReference type="ARBA" id="ARBA00001947"/>
    </source>
</evidence>
<keyword evidence="4" id="KW-0378">Hydrolase</keyword>
<keyword evidence="5" id="KW-0862">Zinc</keyword>
<dbReference type="AlphaFoldDB" id="A0A4P9X421"/>